<dbReference type="EMBL" id="LSSM01001801">
    <property type="protein sequence ID" value="OMJ24582.1"/>
    <property type="molecule type" value="Genomic_DNA"/>
</dbReference>
<dbReference type="Gene3D" id="1.10.1320.10">
    <property type="entry name" value="DNA-directed RNA polymerase, N-terminal domain"/>
    <property type="match status" value="1"/>
</dbReference>
<gene>
    <name evidence="11" type="ORF">AYI69_g4578</name>
</gene>
<name>A0A1R1YCF2_9FUNG</name>
<dbReference type="FunFam" id="1.10.287.260:FF:000001">
    <property type="entry name" value="DNA-directed RNA polymerase"/>
    <property type="match status" value="1"/>
</dbReference>
<keyword evidence="5" id="KW-0548">Nucleotidyltransferase</keyword>
<evidence type="ECO:0000256" key="2">
    <source>
        <dbReference type="ARBA" id="ARBA00012418"/>
    </source>
</evidence>
<evidence type="ECO:0000256" key="1">
    <source>
        <dbReference type="ARBA" id="ARBA00009493"/>
    </source>
</evidence>
<dbReference type="Pfam" id="PF00940">
    <property type="entry name" value="RNA_pol"/>
    <property type="match status" value="1"/>
</dbReference>
<dbReference type="InterPro" id="IPR011990">
    <property type="entry name" value="TPR-like_helical_dom_sf"/>
</dbReference>
<keyword evidence="12" id="KW-1185">Reference proteome</keyword>
<evidence type="ECO:0000256" key="8">
    <source>
        <dbReference type="ARBA" id="ARBA00048552"/>
    </source>
</evidence>
<organism evidence="11 12">
    <name type="scientific">Smittium culicis</name>
    <dbReference type="NCBI Taxonomy" id="133412"/>
    <lineage>
        <taxon>Eukaryota</taxon>
        <taxon>Fungi</taxon>
        <taxon>Fungi incertae sedis</taxon>
        <taxon>Zoopagomycota</taxon>
        <taxon>Kickxellomycotina</taxon>
        <taxon>Harpellomycetes</taxon>
        <taxon>Harpellales</taxon>
        <taxon>Legeriomycetaceae</taxon>
        <taxon>Smittium</taxon>
    </lineage>
</organism>
<dbReference type="InterPro" id="IPR029262">
    <property type="entry name" value="RPOL_N"/>
</dbReference>
<feature type="region of interest" description="Disordered" evidence="9">
    <location>
        <begin position="1120"/>
        <end position="1139"/>
    </location>
</feature>
<dbReference type="Gene3D" id="1.10.150.20">
    <property type="entry name" value="5' to 3' exonuclease, C-terminal subdomain"/>
    <property type="match status" value="1"/>
</dbReference>
<accession>A0A1R1YCF2</accession>
<dbReference type="Pfam" id="PF14700">
    <property type="entry name" value="RPOL_N"/>
    <property type="match status" value="1"/>
</dbReference>
<reference evidence="12" key="1">
    <citation type="submission" date="2017-01" db="EMBL/GenBank/DDBJ databases">
        <authorList>
            <person name="Wang Y."/>
            <person name="White M."/>
            <person name="Kvist S."/>
            <person name="Moncalvo J.-M."/>
        </authorList>
    </citation>
    <scope>NUCLEOTIDE SEQUENCE [LARGE SCALE GENOMIC DNA]</scope>
    <source>
        <strain evidence="12">ID-206-W2</strain>
    </source>
</reference>
<dbReference type="InterPro" id="IPR024075">
    <property type="entry name" value="DNA-dir_RNA_pol_helix_hairp_sf"/>
</dbReference>
<feature type="compositionally biased region" description="Polar residues" evidence="9">
    <location>
        <begin position="1363"/>
        <end position="1377"/>
    </location>
</feature>
<comment type="caution">
    <text evidence="11">The sequence shown here is derived from an EMBL/GenBank/DDBJ whole genome shotgun (WGS) entry which is preliminary data.</text>
</comment>
<dbReference type="PANTHER" id="PTHR10102:SF0">
    <property type="entry name" value="DNA-DIRECTED RNA POLYMERASE, MITOCHONDRIAL"/>
    <property type="match status" value="1"/>
</dbReference>
<dbReference type="Proteomes" id="UP000187429">
    <property type="component" value="Unassembled WGS sequence"/>
</dbReference>
<feature type="region of interest" description="Disordered" evidence="9">
    <location>
        <begin position="359"/>
        <end position="378"/>
    </location>
</feature>
<keyword evidence="7" id="KW-0804">Transcription</keyword>
<sequence>MYLQNLGLALARPKSCIKSSISPKHFYLNPKTYIPVQKYSSSSPNSLHNISNSPFATSAAFSTKTIYTSYNLSCKRSIHNSPENTYLQISTLSTPKKEAELPFSSQLPDNSKYESKNPDLFSGSIVRLESKPVTETLLQDIETEEAIHDQISIAHACLNTGNVDRGRRMITGLYNIHPEKMRSLVDVSLHNQVIKSLLEMNPVRAKDALSWYTKMQKEYHVTPDSNTFAILIHGYLTVGINSLVVLLIEEFEKKGNSLDLLVTSPYLTDSDLNKIKELSDGRFENKIGTLNSVLVKSLGLDSENAIFLDHNAQSPSNDPSLNSNTPSTQQSTPNVKIDTQKIGLTMFNKLAAKLKPDETPIPQAAGVPESTSDLPKPISVKSTKGEVLGVKLLKKMLDPLYKSEFSLYERQVLLETEAFDAAASRMKATSSMHGDGLLNLQGSTVQKLMAKWLPSLAALIEDEVKRCDLAVGSDRERAFYSPFLKLLPPEKIATVVVMEFVRTVMNRVISGDGVKGPPDSVVISRLVTHIGKSIQTEYNLVSLKKKENSHLLARDVEIQNLSANGKLFNIAVRNAQAKMQDELNKTSTWIPKWPVLVTVKLGSLFTAMLIEVAKIDVSVLDTETNTYITQKAPAFTHGYWINKGYKTGVIKVHNEFSSLLTDEPVKELFNTRFLPMIVPPRPWLSYNNGGYLTYQTYCMRTKSSAEQANYLEHSSKQDKLSNVLSGLDVLGLTKWAINKPVFEVVLKVWNSGEGLAGIPPSVVKVNEPEKPDNIENNPKVFHEWANKVKQAKRDFANNHSTRCDVNYKVAIAHAFLDLPLYFPHDLDFRGRAYPIPPHFNNLGNDLCRGLLRFHDPKPLGERGLHWLRIQLANSFGYDKFSHDERVAFSIDNYDKILDSAKNPLDGQRWWMESENPWQTLAACFELVAALESGDPTNFLSSLHVHQDGTCNGLQHYAALGRDLEGAKKVNLVTSDRPQDVYSAILEIVEKEIENDCASNIREAQLLKGKIKRKVIKQTVMTNVYGVTIIGAREQIEARLKEIVDPVTNLPIYEFNDLRKLSLYLAKKVFLSLGRVFECARLIQDWLNEAANRVAKSLPPESFNLQKKLKSEKYKRNKLLRASKKSAKSDSNNASVGAVGADSNLPASDLSIPDNTTDITVGTAVEPLQESPEAIKPAYKLAKTSTILFKRKSILDELIAKPMSSVTWTTPLGLTVVQPYRKFVVRNIKSTLQTLAIIDRNIPSPVHSRKQSTAFPPNFVHSLDASHMILSALSCYKKGITFASVHDSYWTHACDVDLMNDVLRAEFVKLHSNDIMENLKAEFETRYGDFLIPITETKMVDPKPAKSKSSKKNKKSAKEKTSNLEAGSNAIVSENSSGGIDELPSHLQDVFEDNDTDLQHDDDIEKKELNDASDDAVEGSLSVIDNEANLKKTDSNSSNQKIQKTIKWVPFCLPDLPKTGELNIKEVLNSPYFFS</sequence>
<dbReference type="OrthoDB" id="276422at2759"/>
<dbReference type="SUPFAM" id="SSF56672">
    <property type="entry name" value="DNA/RNA polymerases"/>
    <property type="match status" value="1"/>
</dbReference>
<feature type="domain" description="DNA-directed RNA polymerase N-terminal" evidence="10">
    <location>
        <begin position="409"/>
        <end position="732"/>
    </location>
</feature>
<dbReference type="InterPro" id="IPR046950">
    <property type="entry name" value="DNA-dir_Rpol_C_phage-type"/>
</dbReference>
<dbReference type="GO" id="GO:0003899">
    <property type="term" value="F:DNA-directed RNA polymerase activity"/>
    <property type="evidence" value="ECO:0007669"/>
    <property type="project" value="UniProtKB-EC"/>
</dbReference>
<dbReference type="GO" id="GO:0001018">
    <property type="term" value="F:mitochondrial promoter sequence-specific DNA binding"/>
    <property type="evidence" value="ECO:0007669"/>
    <property type="project" value="TreeGrafter"/>
</dbReference>
<dbReference type="FunFam" id="1.10.287.280:FF:000001">
    <property type="entry name" value="DNA-directed RNA polymerase"/>
    <property type="match status" value="1"/>
</dbReference>
<proteinExistence type="inferred from homology"/>
<evidence type="ECO:0000256" key="6">
    <source>
        <dbReference type="ARBA" id="ARBA00022946"/>
    </source>
</evidence>
<evidence type="ECO:0000256" key="5">
    <source>
        <dbReference type="ARBA" id="ARBA00022695"/>
    </source>
</evidence>
<dbReference type="EC" id="2.7.7.6" evidence="2"/>
<feature type="region of interest" description="Disordered" evidence="9">
    <location>
        <begin position="1340"/>
        <end position="1383"/>
    </location>
</feature>
<dbReference type="SMART" id="SM01311">
    <property type="entry name" value="RPOL_N"/>
    <property type="match status" value="1"/>
</dbReference>
<dbReference type="InterPro" id="IPR037159">
    <property type="entry name" value="RNA_POL_N_sf"/>
</dbReference>
<keyword evidence="3 11" id="KW-0240">DNA-directed RNA polymerase</keyword>
<dbReference type="GO" id="GO:0034245">
    <property type="term" value="C:mitochondrial DNA-directed RNA polymerase complex"/>
    <property type="evidence" value="ECO:0007669"/>
    <property type="project" value="TreeGrafter"/>
</dbReference>
<evidence type="ECO:0000256" key="4">
    <source>
        <dbReference type="ARBA" id="ARBA00022679"/>
    </source>
</evidence>
<dbReference type="InterPro" id="IPR002092">
    <property type="entry name" value="DNA-dir_Rpol_phage-type"/>
</dbReference>
<evidence type="ECO:0000256" key="7">
    <source>
        <dbReference type="ARBA" id="ARBA00023163"/>
    </source>
</evidence>
<evidence type="ECO:0000256" key="3">
    <source>
        <dbReference type="ARBA" id="ARBA00022478"/>
    </source>
</evidence>
<keyword evidence="6" id="KW-0809">Transit peptide</keyword>
<keyword evidence="4" id="KW-0808">Transferase</keyword>
<protein>
    <recommendedName>
        <fullName evidence="2">DNA-directed RNA polymerase</fullName>
        <ecNumber evidence="2">2.7.7.6</ecNumber>
    </recommendedName>
</protein>
<dbReference type="PROSITE" id="PS00489">
    <property type="entry name" value="RNA_POL_PHAGE_2"/>
    <property type="match status" value="1"/>
</dbReference>
<dbReference type="InterPro" id="IPR043502">
    <property type="entry name" value="DNA/RNA_pol_sf"/>
</dbReference>
<dbReference type="Gene3D" id="1.10.287.280">
    <property type="match status" value="1"/>
</dbReference>
<dbReference type="GO" id="GO:0006390">
    <property type="term" value="P:mitochondrial transcription"/>
    <property type="evidence" value="ECO:0007669"/>
    <property type="project" value="TreeGrafter"/>
</dbReference>
<feature type="region of interest" description="Disordered" evidence="9">
    <location>
        <begin position="311"/>
        <end position="334"/>
    </location>
</feature>
<evidence type="ECO:0000313" key="11">
    <source>
        <dbReference type="EMBL" id="OMJ24582.1"/>
    </source>
</evidence>
<feature type="compositionally biased region" description="Basic residues" evidence="9">
    <location>
        <begin position="1344"/>
        <end position="1354"/>
    </location>
</feature>
<evidence type="ECO:0000256" key="9">
    <source>
        <dbReference type="SAM" id="MobiDB-lite"/>
    </source>
</evidence>
<evidence type="ECO:0000259" key="10">
    <source>
        <dbReference type="SMART" id="SM01311"/>
    </source>
</evidence>
<evidence type="ECO:0000313" key="12">
    <source>
        <dbReference type="Proteomes" id="UP000187429"/>
    </source>
</evidence>
<dbReference type="PANTHER" id="PTHR10102">
    <property type="entry name" value="DNA-DIRECTED RNA POLYMERASE, MITOCHONDRIAL"/>
    <property type="match status" value="1"/>
</dbReference>
<comment type="similarity">
    <text evidence="1">Belongs to the phage and mitochondrial RNA polymerase family.</text>
</comment>
<dbReference type="Gene3D" id="1.10.287.260">
    <property type="match status" value="1"/>
</dbReference>
<comment type="catalytic activity">
    <reaction evidence="8">
        <text>RNA(n) + a ribonucleoside 5'-triphosphate = RNA(n+1) + diphosphate</text>
        <dbReference type="Rhea" id="RHEA:21248"/>
        <dbReference type="Rhea" id="RHEA-COMP:14527"/>
        <dbReference type="Rhea" id="RHEA-COMP:17342"/>
        <dbReference type="ChEBI" id="CHEBI:33019"/>
        <dbReference type="ChEBI" id="CHEBI:61557"/>
        <dbReference type="ChEBI" id="CHEBI:140395"/>
        <dbReference type="EC" id="2.7.7.6"/>
    </reaction>
</comment>
<dbReference type="Gene3D" id="1.25.40.10">
    <property type="entry name" value="Tetratricopeptide repeat domain"/>
    <property type="match status" value="1"/>
</dbReference>